<feature type="binding site" evidence="12">
    <location>
        <begin position="280"/>
        <end position="283"/>
    </location>
    <ligand>
        <name>substrate</name>
    </ligand>
</feature>
<feature type="binding site" evidence="12">
    <location>
        <position position="355"/>
    </location>
    <ligand>
        <name>substrate</name>
    </ligand>
</feature>
<dbReference type="Pfam" id="PF01676">
    <property type="entry name" value="Metalloenzyme"/>
    <property type="match status" value="1"/>
</dbReference>
<evidence type="ECO:0000256" key="9">
    <source>
        <dbReference type="ARBA" id="ARBA00023235"/>
    </source>
</evidence>
<gene>
    <name evidence="16" type="primary">gpmI</name>
    <name evidence="16" type="ORF">MFFC18_50070</name>
</gene>
<feature type="domain" description="Metalloenzyme" evidence="14">
    <location>
        <begin position="16"/>
        <end position="536"/>
    </location>
</feature>
<dbReference type="InterPro" id="IPR005995">
    <property type="entry name" value="Pgm_bpd_ind"/>
</dbReference>
<dbReference type="InterPro" id="IPR006124">
    <property type="entry name" value="Metalloenzyme"/>
</dbReference>
<dbReference type="GO" id="GO:0005737">
    <property type="term" value="C:cytoplasm"/>
    <property type="evidence" value="ECO:0007669"/>
    <property type="project" value="InterPro"/>
</dbReference>
<comment type="function">
    <text evidence="3">Catalyzes the interconversion of 2-phosphoglycerate and 3-phosphoglycerate.</text>
</comment>
<protein>
    <recommendedName>
        <fullName evidence="10">2,3-bisphosphoglycerate-independent phosphoglycerate mutase</fullName>
        <ecNumber evidence="10">5.4.2.12</ecNumber>
    </recommendedName>
</protein>
<evidence type="ECO:0000256" key="10">
    <source>
        <dbReference type="NCBIfam" id="TIGR01307"/>
    </source>
</evidence>
<dbReference type="PANTHER" id="PTHR31637:SF0">
    <property type="entry name" value="2,3-BISPHOSPHOGLYCERATE-INDEPENDENT PHOSPHOGLYCERATE MUTASE"/>
    <property type="match status" value="1"/>
</dbReference>
<comment type="catalytic activity">
    <reaction evidence="1">
        <text>(2R)-2-phosphoglycerate = (2R)-3-phosphoglycerate</text>
        <dbReference type="Rhea" id="RHEA:15901"/>
        <dbReference type="ChEBI" id="CHEBI:58272"/>
        <dbReference type="ChEBI" id="CHEBI:58289"/>
        <dbReference type="EC" id="5.4.2.12"/>
    </reaction>
</comment>
<dbReference type="Pfam" id="PF06415">
    <property type="entry name" value="iPGM_N"/>
    <property type="match status" value="1"/>
</dbReference>
<evidence type="ECO:0000256" key="12">
    <source>
        <dbReference type="PIRSR" id="PIRSR001492-2"/>
    </source>
</evidence>
<reference evidence="16 17" key="1">
    <citation type="submission" date="2019-08" db="EMBL/GenBank/DDBJ databases">
        <title>Deep-cultivation of Planctomycetes and their phenomic and genomic characterization uncovers novel biology.</title>
        <authorList>
            <person name="Wiegand S."/>
            <person name="Jogler M."/>
            <person name="Boedeker C."/>
            <person name="Pinto D."/>
            <person name="Vollmers J."/>
            <person name="Rivas-Marin E."/>
            <person name="Kohn T."/>
            <person name="Peeters S.H."/>
            <person name="Heuer A."/>
            <person name="Rast P."/>
            <person name="Oberbeckmann S."/>
            <person name="Bunk B."/>
            <person name="Jeske O."/>
            <person name="Meyerdierks A."/>
            <person name="Storesund J.E."/>
            <person name="Kallscheuer N."/>
            <person name="Luecker S."/>
            <person name="Lage O.M."/>
            <person name="Pohl T."/>
            <person name="Merkel B.J."/>
            <person name="Hornburger P."/>
            <person name="Mueller R.-W."/>
            <person name="Bruemmer F."/>
            <person name="Labrenz M."/>
            <person name="Spormann A.M."/>
            <person name="Op den Camp H."/>
            <person name="Overmann J."/>
            <person name="Amann R."/>
            <person name="Jetten M.S.M."/>
            <person name="Mascher T."/>
            <person name="Medema M.H."/>
            <person name="Devos D.P."/>
            <person name="Kaster A.-K."/>
            <person name="Ovreas L."/>
            <person name="Rohde M."/>
            <person name="Galperin M.Y."/>
            <person name="Jogler C."/>
        </authorList>
    </citation>
    <scope>NUCLEOTIDE SEQUENCE [LARGE SCALE GENOMIC DNA]</scope>
    <source>
        <strain evidence="16 17">FC18</strain>
    </source>
</reference>
<feature type="binding site" evidence="13">
    <location>
        <position position="23"/>
    </location>
    <ligand>
        <name>Mn(2+)</name>
        <dbReference type="ChEBI" id="CHEBI:29035"/>
        <label>2</label>
    </ligand>
</feature>
<dbReference type="GO" id="GO:0004619">
    <property type="term" value="F:phosphoglycerate mutase activity"/>
    <property type="evidence" value="ECO:0007669"/>
    <property type="project" value="UniProtKB-UniRule"/>
</dbReference>
<dbReference type="NCBIfam" id="TIGR01307">
    <property type="entry name" value="pgm_bpd_ind"/>
    <property type="match status" value="1"/>
</dbReference>
<comment type="pathway">
    <text evidence="4">Carbohydrate degradation; glycolysis; pyruvate from D-glyceraldehyde 3-phosphate: step 3/5.</text>
</comment>
<dbReference type="STRING" id="980251.GCA_001642875_01385"/>
<dbReference type="KEGG" id="mff:MFFC18_50070"/>
<dbReference type="Proteomes" id="UP000322214">
    <property type="component" value="Chromosome"/>
</dbReference>
<dbReference type="GO" id="GO:0030145">
    <property type="term" value="F:manganese ion binding"/>
    <property type="evidence" value="ECO:0007669"/>
    <property type="project" value="InterPro"/>
</dbReference>
<dbReference type="Gene3D" id="3.40.720.10">
    <property type="entry name" value="Alkaline Phosphatase, subunit A"/>
    <property type="match status" value="1"/>
</dbReference>
<feature type="binding site" evidence="13">
    <location>
        <position position="494"/>
    </location>
    <ligand>
        <name>Mn(2+)</name>
        <dbReference type="ChEBI" id="CHEBI:29035"/>
        <label>1</label>
    </ligand>
</feature>
<evidence type="ECO:0000256" key="5">
    <source>
        <dbReference type="ARBA" id="ARBA00008819"/>
    </source>
</evidence>
<dbReference type="FunFam" id="3.40.1450.10:FF:000002">
    <property type="entry name" value="2,3-bisphosphoglycerate-independent phosphoglycerate mutase"/>
    <property type="match status" value="1"/>
</dbReference>
<dbReference type="Gene3D" id="3.40.1450.10">
    <property type="entry name" value="BPG-independent phosphoglycerate mutase, domain B"/>
    <property type="match status" value="1"/>
</dbReference>
<organism evidence="16 17">
    <name type="scientific">Mariniblastus fucicola</name>
    <dbReference type="NCBI Taxonomy" id="980251"/>
    <lineage>
        <taxon>Bacteria</taxon>
        <taxon>Pseudomonadati</taxon>
        <taxon>Planctomycetota</taxon>
        <taxon>Planctomycetia</taxon>
        <taxon>Pirellulales</taxon>
        <taxon>Pirellulaceae</taxon>
        <taxon>Mariniblastus</taxon>
    </lineage>
</organism>
<proteinExistence type="inferred from homology"/>
<dbReference type="PANTHER" id="PTHR31637">
    <property type="entry name" value="2,3-BISPHOSPHOGLYCERATE-INDEPENDENT PHOSPHOGLYCERATE MUTASE"/>
    <property type="match status" value="1"/>
</dbReference>
<evidence type="ECO:0000256" key="8">
    <source>
        <dbReference type="ARBA" id="ARBA00023211"/>
    </source>
</evidence>
<sequence>MQPLKRLESFSGPEGPVVLCIMDGVGIGKGDAGDMVAKATKPNLDWLKENSLFATLKAHGRAVGMPDDGDMGNSEVGHNAIGSGRVFDQGALLVKNAVESGDVFDGDVWKDLTGSLSADNSLHFIGLLSDGNVHSHINILFALIRQAQKQGIKKVRVHTLLDGRDVPPTSALEYISSLEAVLTEINDLGEFDYCIASGGGRLYITMDRYDADWPMIERGWQTHVRGEGRKFATAKEAVETLRAETPGVIDQDLKEFVIERDGTPVGPIVDGDSVILFNFRGDRAIEISKAFDDPNLDRFDRGPIPAIKFAGIMQYEAEQQIPKSYLVSPPAIDDVMGEYLAVSGVRQLAVSETQKYGHVTYFFNGNRSGKFAENLEDYVEITSDLVPYEQRPWMKGAEITEVILDSIEKDKHDFIRVNYPNGDMVGHTGDLLAVEISVETVDLCLGRLIEAIKAKNGIMIVTADHGNADEMYEVDKEGNLKLDSDGNPKSKTSHTLNPVPCYIYDASGKAGFKLAELSDAGISSLAATSIMCLGFEPPADYDPSLVELK</sequence>
<dbReference type="SUPFAM" id="SSF64158">
    <property type="entry name" value="2,3-Bisphosphoglycerate-independent phosphoglycerate mutase, substrate-binding domain"/>
    <property type="match status" value="1"/>
</dbReference>
<evidence type="ECO:0000256" key="11">
    <source>
        <dbReference type="PIRSR" id="PIRSR001492-1"/>
    </source>
</evidence>
<evidence type="ECO:0000256" key="13">
    <source>
        <dbReference type="PIRSR" id="PIRSR001492-3"/>
    </source>
</evidence>
<feature type="active site" description="Phosphoserine intermediate" evidence="11">
    <location>
        <position position="74"/>
    </location>
</feature>
<dbReference type="SUPFAM" id="SSF53649">
    <property type="entry name" value="Alkaline phosphatase-like"/>
    <property type="match status" value="1"/>
</dbReference>
<evidence type="ECO:0000256" key="3">
    <source>
        <dbReference type="ARBA" id="ARBA00002315"/>
    </source>
</evidence>
<dbReference type="CDD" id="cd16010">
    <property type="entry name" value="iPGM"/>
    <property type="match status" value="1"/>
</dbReference>
<evidence type="ECO:0000256" key="2">
    <source>
        <dbReference type="ARBA" id="ARBA00001936"/>
    </source>
</evidence>
<accession>A0A5B9PFL9</accession>
<evidence type="ECO:0000259" key="15">
    <source>
        <dbReference type="Pfam" id="PF06415"/>
    </source>
</evidence>
<feature type="binding site" evidence="12">
    <location>
        <position position="201"/>
    </location>
    <ligand>
        <name>substrate</name>
    </ligand>
</feature>
<comment type="similarity">
    <text evidence="5">Belongs to the BPG-independent phosphoglycerate mutase family.</text>
</comment>
<feature type="binding site" evidence="13">
    <location>
        <position position="423"/>
    </location>
    <ligand>
        <name>Mn(2+)</name>
        <dbReference type="ChEBI" id="CHEBI:29035"/>
        <label>1</label>
    </ligand>
</feature>
<feature type="binding site" evidence="13">
    <location>
        <position position="465"/>
    </location>
    <ligand>
        <name>Mn(2+)</name>
        <dbReference type="ChEBI" id="CHEBI:29035"/>
        <label>2</label>
    </ligand>
</feature>
<dbReference type="InterPro" id="IPR036646">
    <property type="entry name" value="PGAM_B_sf"/>
</dbReference>
<evidence type="ECO:0000256" key="4">
    <source>
        <dbReference type="ARBA" id="ARBA00004798"/>
    </source>
</evidence>
<dbReference type="InterPro" id="IPR017850">
    <property type="entry name" value="Alkaline_phosphatase_core_sf"/>
</dbReference>
<evidence type="ECO:0000256" key="1">
    <source>
        <dbReference type="ARBA" id="ARBA00000370"/>
    </source>
</evidence>
<feature type="binding site" evidence="12">
    <location>
        <position position="208"/>
    </location>
    <ligand>
        <name>substrate</name>
    </ligand>
</feature>
<evidence type="ECO:0000313" key="16">
    <source>
        <dbReference type="EMBL" id="QEG25084.1"/>
    </source>
</evidence>
<keyword evidence="6 13" id="KW-0479">Metal-binding</keyword>
<dbReference type="GO" id="GO:0006007">
    <property type="term" value="P:glucose catabolic process"/>
    <property type="evidence" value="ECO:0007669"/>
    <property type="project" value="InterPro"/>
</dbReference>
<evidence type="ECO:0000256" key="7">
    <source>
        <dbReference type="ARBA" id="ARBA00023152"/>
    </source>
</evidence>
<feature type="domain" description="BPG-independent PGAM N-terminal" evidence="15">
    <location>
        <begin position="94"/>
        <end position="316"/>
    </location>
</feature>
<feature type="binding site" evidence="13">
    <location>
        <position position="74"/>
    </location>
    <ligand>
        <name>Mn(2+)</name>
        <dbReference type="ChEBI" id="CHEBI:29035"/>
        <label>2</label>
    </ligand>
</feature>
<dbReference type="UniPathway" id="UPA00109">
    <property type="reaction ID" value="UER00186"/>
</dbReference>
<keyword evidence="17" id="KW-1185">Reference proteome</keyword>
<keyword evidence="7" id="KW-0324">Glycolysis</keyword>
<feature type="binding site" evidence="12">
    <location>
        <position position="134"/>
    </location>
    <ligand>
        <name>substrate</name>
    </ligand>
</feature>
<comment type="cofactor">
    <cofactor evidence="2">
        <name>Mn(2+)</name>
        <dbReference type="ChEBI" id="CHEBI:29035"/>
    </cofactor>
</comment>
<evidence type="ECO:0000256" key="6">
    <source>
        <dbReference type="ARBA" id="ARBA00022723"/>
    </source>
</evidence>
<dbReference type="PIRSF" id="PIRSF001492">
    <property type="entry name" value="IPGAM"/>
    <property type="match status" value="1"/>
</dbReference>
<feature type="binding site" evidence="12">
    <location>
        <begin position="164"/>
        <end position="165"/>
    </location>
    <ligand>
        <name>substrate</name>
    </ligand>
</feature>
<dbReference type="InterPro" id="IPR011258">
    <property type="entry name" value="BPG-indep_PGM_N"/>
</dbReference>
<dbReference type="RefSeq" id="WP_075084188.1">
    <property type="nucleotide sequence ID" value="NZ_CP042912.1"/>
</dbReference>
<dbReference type="OrthoDB" id="9800863at2"/>
<keyword evidence="9 16" id="KW-0413">Isomerase</keyword>
<dbReference type="EMBL" id="CP042912">
    <property type="protein sequence ID" value="QEG25084.1"/>
    <property type="molecule type" value="Genomic_DNA"/>
</dbReference>
<feature type="binding site" evidence="13">
    <location>
        <position position="427"/>
    </location>
    <ligand>
        <name>Mn(2+)</name>
        <dbReference type="ChEBI" id="CHEBI:29035"/>
        <label>1</label>
    </ligand>
</feature>
<dbReference type="GO" id="GO:0006096">
    <property type="term" value="P:glycolytic process"/>
    <property type="evidence" value="ECO:0007669"/>
    <property type="project" value="UniProtKB-UniRule"/>
</dbReference>
<name>A0A5B9PFL9_9BACT</name>
<evidence type="ECO:0000313" key="17">
    <source>
        <dbReference type="Proteomes" id="UP000322214"/>
    </source>
</evidence>
<feature type="binding site" evidence="13">
    <location>
        <position position="464"/>
    </location>
    <ligand>
        <name>Mn(2+)</name>
        <dbReference type="ChEBI" id="CHEBI:29035"/>
        <label>2</label>
    </ligand>
</feature>
<dbReference type="AlphaFoldDB" id="A0A5B9PFL9"/>
<keyword evidence="8 13" id="KW-0464">Manganese</keyword>
<evidence type="ECO:0000259" key="14">
    <source>
        <dbReference type="Pfam" id="PF01676"/>
    </source>
</evidence>
<dbReference type="EC" id="5.4.2.12" evidence="10"/>